<dbReference type="OrthoDB" id="2374476at2"/>
<proteinExistence type="predicted"/>
<keyword evidence="2" id="KW-1185">Reference proteome</keyword>
<name>A0A5C0SAV0_CRATE</name>
<dbReference type="AlphaFoldDB" id="A0A5C0SAV0"/>
<gene>
    <name evidence="1" type="ORF">FQB35_02350</name>
</gene>
<reference evidence="1 2" key="1">
    <citation type="submission" date="2019-07" db="EMBL/GenBank/DDBJ databases">
        <title>Complete genome of Crassaminicella thermophila SY095.</title>
        <authorList>
            <person name="Li X."/>
        </authorList>
    </citation>
    <scope>NUCLEOTIDE SEQUENCE [LARGE SCALE GENOMIC DNA]</scope>
    <source>
        <strain evidence="1 2">SY095</strain>
    </source>
</reference>
<evidence type="ECO:0000313" key="1">
    <source>
        <dbReference type="EMBL" id="QEK11301.1"/>
    </source>
</evidence>
<evidence type="ECO:0008006" key="3">
    <source>
        <dbReference type="Google" id="ProtNLM"/>
    </source>
</evidence>
<organism evidence="1 2">
    <name type="scientific">Crassaminicella thermophila</name>
    <dbReference type="NCBI Taxonomy" id="2599308"/>
    <lineage>
        <taxon>Bacteria</taxon>
        <taxon>Bacillati</taxon>
        <taxon>Bacillota</taxon>
        <taxon>Clostridia</taxon>
        <taxon>Eubacteriales</taxon>
        <taxon>Clostridiaceae</taxon>
        <taxon>Crassaminicella</taxon>
    </lineage>
</organism>
<dbReference type="EMBL" id="CP042243">
    <property type="protein sequence ID" value="QEK11301.1"/>
    <property type="molecule type" value="Genomic_DNA"/>
</dbReference>
<dbReference type="KEGG" id="crs:FQB35_02350"/>
<accession>A0A5C0SAV0</accession>
<dbReference type="RefSeq" id="WP_148808374.1">
    <property type="nucleotide sequence ID" value="NZ_CP042243.1"/>
</dbReference>
<evidence type="ECO:0000313" key="2">
    <source>
        <dbReference type="Proteomes" id="UP000324646"/>
    </source>
</evidence>
<sequence>MRDIEEILDKGICCIIPIYKTGIGNSTKLIIDDGTVIIDKRMVKTILSIIAKYYTIHIQACRAKYGKMLHQRLCVPIFIHNKLLLIPFKMRKPKFPKDGAHGYINFYSIEEIKETNKYTIVRLKNGIEVTCLHRMRTVLQHINKAKLIEREAYANGRYDEQKFHEFYIQYNSPATKGDIARLQKEILELREILKKMIKKET</sequence>
<protein>
    <recommendedName>
        <fullName evidence="3">ComK protein</fullName>
    </recommendedName>
</protein>
<dbReference type="Proteomes" id="UP000324646">
    <property type="component" value="Chromosome"/>
</dbReference>